<feature type="signal peptide" evidence="1">
    <location>
        <begin position="1"/>
        <end position="25"/>
    </location>
</feature>
<dbReference type="AlphaFoldDB" id="A0A8J7L8H2"/>
<reference evidence="2 3" key="1">
    <citation type="journal article" date="2021" name="Int. J. Syst. Evol. Microbiol.">
        <title>Amazonocrinis nigriterrae gen. nov., sp. nov., Atlanticothrix silvestris gen. nov., sp. nov. and Dendronalium phyllosphericum gen. nov., sp. nov., nostocacean cyanobacteria from Brazilian environments.</title>
        <authorList>
            <person name="Alvarenga D.O."/>
            <person name="Andreote A.P.D."/>
            <person name="Branco L.H.Z."/>
            <person name="Delbaje E."/>
            <person name="Cruz R.B."/>
            <person name="Varani A.M."/>
            <person name="Fiore M.F."/>
        </authorList>
    </citation>
    <scope>NUCLEOTIDE SEQUENCE [LARGE SCALE GENOMIC DNA]</scope>
    <source>
        <strain evidence="2 3">CENA67</strain>
    </source>
</reference>
<protein>
    <submittedName>
        <fullName evidence="2">Uncharacterized protein</fullName>
    </submittedName>
</protein>
<dbReference type="RefSeq" id="WP_198126306.1">
    <property type="nucleotide sequence ID" value="NZ_JAECZC010000043.1"/>
</dbReference>
<organism evidence="2 3">
    <name type="scientific">Amazonocrinis nigriterrae CENA67</name>
    <dbReference type="NCBI Taxonomy" id="2794033"/>
    <lineage>
        <taxon>Bacteria</taxon>
        <taxon>Bacillati</taxon>
        <taxon>Cyanobacteriota</taxon>
        <taxon>Cyanophyceae</taxon>
        <taxon>Nostocales</taxon>
        <taxon>Nostocaceae</taxon>
        <taxon>Amazonocrinis</taxon>
        <taxon>Amazonocrinis nigriterrae</taxon>
    </lineage>
</organism>
<evidence type="ECO:0000313" key="2">
    <source>
        <dbReference type="EMBL" id="MBH8564469.1"/>
    </source>
</evidence>
<feature type="chain" id="PRO_5035207880" evidence="1">
    <location>
        <begin position="26"/>
        <end position="209"/>
    </location>
</feature>
<dbReference type="Proteomes" id="UP000632766">
    <property type="component" value="Unassembled WGS sequence"/>
</dbReference>
<name>A0A8J7L8H2_9NOST</name>
<keyword evidence="1" id="KW-0732">Signal</keyword>
<evidence type="ECO:0000256" key="1">
    <source>
        <dbReference type="SAM" id="SignalP"/>
    </source>
</evidence>
<gene>
    <name evidence="2" type="ORF">I8748_20165</name>
</gene>
<accession>A0A8J7L8H2</accession>
<dbReference type="EMBL" id="JAECZC010000043">
    <property type="protein sequence ID" value="MBH8564469.1"/>
    <property type="molecule type" value="Genomic_DNA"/>
</dbReference>
<evidence type="ECO:0000313" key="3">
    <source>
        <dbReference type="Proteomes" id="UP000632766"/>
    </source>
</evidence>
<comment type="caution">
    <text evidence="2">The sequence shown here is derived from an EMBL/GenBank/DDBJ whole genome shotgun (WGS) entry which is preliminary data.</text>
</comment>
<keyword evidence="3" id="KW-1185">Reference proteome</keyword>
<sequence length="209" mass="21072">MKIAKSILALSLGIGAIINSAPASAIPYNGATIYRATDNGNTVVVFSGSAGSKIQVNLGSSSKSTARIAGSCGEVRISPPSSGDFTGLQVDGTAVNAASLSTQTLPSCVNGSFSEARSSNFKTPTGQVVIVNKTPGSAVAISLPSPSTRTVTINGCGFGLLKPTSSSTLPSSFSVGATNYTLASLPDATNTPYCRSINGSYYGYVPASW</sequence>
<proteinExistence type="predicted"/>